<evidence type="ECO:0000313" key="1">
    <source>
        <dbReference type="EMBL" id="DAG05280.1"/>
    </source>
</evidence>
<dbReference type="EMBL" id="BK016254">
    <property type="protein sequence ID" value="DAG05280.1"/>
    <property type="molecule type" value="Genomic_DNA"/>
</dbReference>
<name>A0A8S5VF29_9CAUD</name>
<accession>A0A8S5VF29</accession>
<proteinExistence type="predicted"/>
<sequence>MYKYINNGYIIGVGTGAGAGEPITEDEYNEILDKINNRPTAPEGFTYRLTTALEWELAELPPIENNEEFEEDI</sequence>
<protein>
    <submittedName>
        <fullName evidence="1">Uncharacterized protein</fullName>
    </submittedName>
</protein>
<organism evidence="1">
    <name type="scientific">Siphoviridae sp. ctbxa26</name>
    <dbReference type="NCBI Taxonomy" id="2825568"/>
    <lineage>
        <taxon>Viruses</taxon>
        <taxon>Duplodnaviria</taxon>
        <taxon>Heunggongvirae</taxon>
        <taxon>Uroviricota</taxon>
        <taxon>Caudoviricetes</taxon>
    </lineage>
</organism>
<reference evidence="1" key="1">
    <citation type="journal article" date="2021" name="Proc. Natl. Acad. Sci. U.S.A.">
        <title>A Catalog of Tens of Thousands of Viruses from Human Metagenomes Reveals Hidden Associations with Chronic Diseases.</title>
        <authorList>
            <person name="Tisza M.J."/>
            <person name="Buck C.B."/>
        </authorList>
    </citation>
    <scope>NUCLEOTIDE SEQUENCE</scope>
    <source>
        <strain evidence="1">Ctbxa26</strain>
    </source>
</reference>